<gene>
    <name evidence="2" type="ORF">BSAL_87370</name>
</gene>
<name>A0A0S4J4Q7_BODSA</name>
<dbReference type="OrthoDB" id="10257948at2759"/>
<dbReference type="OMA" id="FEGCATE"/>
<evidence type="ECO:0000313" key="2">
    <source>
        <dbReference type="EMBL" id="CUG82969.1"/>
    </source>
</evidence>
<organism evidence="2 3">
    <name type="scientific">Bodo saltans</name>
    <name type="common">Flagellated protozoan</name>
    <dbReference type="NCBI Taxonomy" id="75058"/>
    <lineage>
        <taxon>Eukaryota</taxon>
        <taxon>Discoba</taxon>
        <taxon>Euglenozoa</taxon>
        <taxon>Kinetoplastea</taxon>
        <taxon>Metakinetoplastina</taxon>
        <taxon>Eubodonida</taxon>
        <taxon>Bodonidae</taxon>
        <taxon>Bodo</taxon>
    </lineage>
</organism>
<proteinExistence type="predicted"/>
<dbReference type="InterPro" id="IPR036249">
    <property type="entry name" value="Thioredoxin-like_sf"/>
</dbReference>
<accession>A0A0S4J4Q7</accession>
<dbReference type="Pfam" id="PF00085">
    <property type="entry name" value="Thioredoxin"/>
    <property type="match status" value="1"/>
</dbReference>
<evidence type="ECO:0000313" key="3">
    <source>
        <dbReference type="Proteomes" id="UP000051952"/>
    </source>
</evidence>
<dbReference type="Gene3D" id="3.40.30.10">
    <property type="entry name" value="Glutaredoxin"/>
    <property type="match status" value="1"/>
</dbReference>
<dbReference type="EMBL" id="CYKH01001089">
    <property type="protein sequence ID" value="CUG82969.1"/>
    <property type="molecule type" value="Genomic_DNA"/>
</dbReference>
<dbReference type="VEuPathDB" id="TriTrypDB:BSAL_87370"/>
<dbReference type="Proteomes" id="UP000051952">
    <property type="component" value="Unassembled WGS sequence"/>
</dbReference>
<dbReference type="AlphaFoldDB" id="A0A0S4J4Q7"/>
<feature type="domain" description="Thioredoxin" evidence="1">
    <location>
        <begin position="132"/>
        <end position="217"/>
    </location>
</feature>
<protein>
    <submittedName>
        <fullName evidence="2">Thioredoxin-like protein, putative</fullName>
    </submittedName>
</protein>
<sequence>MLGSGKSSGVVNEASNHKANENLTAAIDEMSTKAYQKQRDLTDVIPTHRHQVPQSAKRADNTPVYDPVAEKIAEKIARGTDETGNNVLGDDEDDDDFLYLRQRRMEALKKTADKSVEWRMKQHGSYREIGQDDFFNVVVKEKGGSEDVAVHFYHQDFERCKVIDRYLQDLAPTLLHIKLVKIDAEKAPFLVQRLRVATLPCILLFHNDVNVDRIVGYEGCCVEGEMLDVEMLKLRIEQGLKLTDESY</sequence>
<keyword evidence="3" id="KW-1185">Reference proteome</keyword>
<dbReference type="SUPFAM" id="SSF52833">
    <property type="entry name" value="Thioredoxin-like"/>
    <property type="match status" value="1"/>
</dbReference>
<dbReference type="PANTHER" id="PTHR21148">
    <property type="entry name" value="THIOREDOXIN DOMAIN-CONTAINING PROTEIN 9"/>
    <property type="match status" value="1"/>
</dbReference>
<evidence type="ECO:0000259" key="1">
    <source>
        <dbReference type="Pfam" id="PF00085"/>
    </source>
</evidence>
<reference evidence="3" key="1">
    <citation type="submission" date="2015-09" db="EMBL/GenBank/DDBJ databases">
        <authorList>
            <consortium name="Pathogen Informatics"/>
        </authorList>
    </citation>
    <scope>NUCLEOTIDE SEQUENCE [LARGE SCALE GENOMIC DNA]</scope>
    <source>
        <strain evidence="3">Lake Konstanz</strain>
    </source>
</reference>
<dbReference type="InterPro" id="IPR013766">
    <property type="entry name" value="Thioredoxin_domain"/>
</dbReference>